<dbReference type="SUPFAM" id="SSF82689">
    <property type="entry name" value="Mechanosensitive channel protein MscS (YggB), C-terminal domain"/>
    <property type="match status" value="1"/>
</dbReference>
<sequence>MDKYLEIGYWSSLASNGWAWVVDHVFTTQTLMEAAVIAVLIPTAFLLVRPAKKRLELRAAVPEGQGGVLERFLSAFAHVAPFLAAIFILYAARAVFLAYDLTGSLLSLVARLLTAWVMIRFTASILGGARWGRLIAAAAWTLAALHILNLLGPAMVLLDRIGVDLGGIRISVLLVIKGMVVLTVLLRLALGAAGLFEKRIHTLQDLTPSVQVLLSKALKVTLLVIAVAVAFGSLGINLSAFAFIGGAVGVGIGFGLQKVVSNLISGIILLMDKSIKPGDVIEVGNSYGRIKSLGARYVSVLTRDGFEYLIPNEDLITHQVINWSFSNNLVRLKIGVGVAYDTDIHRAMDLMVEAAKGIPRVLEKPAPSCRLTGFGDSSVDLELRGWISDPANGVANVSSDLRLAIWDTFKAHNIEIPFPQRDVHIKDAPLHAHLPSA</sequence>
<feature type="transmembrane region" description="Helical" evidence="7">
    <location>
        <begin position="242"/>
        <end position="270"/>
    </location>
</feature>
<evidence type="ECO:0000256" key="5">
    <source>
        <dbReference type="ARBA" id="ARBA00022989"/>
    </source>
</evidence>
<dbReference type="InterPro" id="IPR011066">
    <property type="entry name" value="MscS_channel_C_sf"/>
</dbReference>
<dbReference type="SUPFAM" id="SSF82861">
    <property type="entry name" value="Mechanosensitive channel protein MscS (YggB), transmembrane region"/>
    <property type="match status" value="1"/>
</dbReference>
<feature type="domain" description="Mechanosensitive ion channel transmembrane helices 2/3" evidence="10">
    <location>
        <begin position="216"/>
        <end position="257"/>
    </location>
</feature>
<keyword evidence="3" id="KW-1003">Cell membrane</keyword>
<dbReference type="Pfam" id="PF00924">
    <property type="entry name" value="MS_channel_2nd"/>
    <property type="match status" value="1"/>
</dbReference>
<feature type="transmembrane region" description="Helical" evidence="7">
    <location>
        <begin position="131"/>
        <end position="152"/>
    </location>
</feature>
<keyword evidence="4 7" id="KW-0812">Transmembrane</keyword>
<dbReference type="Gene3D" id="1.10.287.1260">
    <property type="match status" value="1"/>
</dbReference>
<dbReference type="PANTHER" id="PTHR30347">
    <property type="entry name" value="POTASSIUM CHANNEL RELATED"/>
    <property type="match status" value="1"/>
</dbReference>
<evidence type="ECO:0000256" key="1">
    <source>
        <dbReference type="ARBA" id="ARBA00004651"/>
    </source>
</evidence>
<dbReference type="PANTHER" id="PTHR30347:SF1">
    <property type="entry name" value="MECHANOSENSITIVE CHANNEL MSCK"/>
    <property type="match status" value="1"/>
</dbReference>
<dbReference type="EMBL" id="UPXX01000013">
    <property type="protein sequence ID" value="VBB41952.1"/>
    <property type="molecule type" value="Genomic_DNA"/>
</dbReference>
<protein>
    <submittedName>
        <fullName evidence="11">Transporter, small conductance mechanosensitive ion channel (MscS) family protein</fullName>
    </submittedName>
</protein>
<keyword evidence="6 7" id="KW-0472">Membrane</keyword>
<feature type="transmembrane region" description="Helical" evidence="7">
    <location>
        <begin position="96"/>
        <end position="119"/>
    </location>
</feature>
<feature type="transmembrane region" description="Helical" evidence="7">
    <location>
        <begin position="68"/>
        <end position="90"/>
    </location>
</feature>
<feature type="domain" description="Mechanosensitive ion channel MscS C-terminal" evidence="9">
    <location>
        <begin position="333"/>
        <end position="416"/>
    </location>
</feature>
<evidence type="ECO:0000256" key="6">
    <source>
        <dbReference type="ARBA" id="ARBA00023136"/>
    </source>
</evidence>
<dbReference type="InterPro" id="IPR049278">
    <property type="entry name" value="MS_channel_C"/>
</dbReference>
<gene>
    <name evidence="11" type="ORF">TRIP_B200092</name>
</gene>
<evidence type="ECO:0000256" key="4">
    <source>
        <dbReference type="ARBA" id="ARBA00022692"/>
    </source>
</evidence>
<comment type="subcellular location">
    <subcellularLocation>
        <location evidence="1">Cell membrane</location>
        <topology evidence="1">Multi-pass membrane protein</topology>
    </subcellularLocation>
</comment>
<feature type="transmembrane region" description="Helical" evidence="7">
    <location>
        <begin position="217"/>
        <end position="236"/>
    </location>
</feature>
<proteinExistence type="inferred from homology"/>
<feature type="domain" description="Mechanosensitive ion channel MscS" evidence="8">
    <location>
        <begin position="259"/>
        <end position="324"/>
    </location>
</feature>
<organism evidence="11">
    <name type="scientific">Uncultured Desulfatiglans sp</name>
    <dbReference type="NCBI Taxonomy" id="1748965"/>
    <lineage>
        <taxon>Bacteria</taxon>
        <taxon>Pseudomonadati</taxon>
        <taxon>Thermodesulfobacteriota</taxon>
        <taxon>Desulfobacteria</taxon>
        <taxon>Desulfatiglandales</taxon>
        <taxon>Desulfatiglandaceae</taxon>
        <taxon>Desulfatiglans</taxon>
        <taxon>environmental samples</taxon>
    </lineage>
</organism>
<dbReference type="InterPro" id="IPR006685">
    <property type="entry name" value="MscS_channel_2nd"/>
</dbReference>
<dbReference type="GO" id="GO:0005886">
    <property type="term" value="C:plasma membrane"/>
    <property type="evidence" value="ECO:0007669"/>
    <property type="project" value="UniProtKB-SubCell"/>
</dbReference>
<dbReference type="AlphaFoldDB" id="A0A653A2S1"/>
<dbReference type="Gene3D" id="2.30.30.60">
    <property type="match status" value="1"/>
</dbReference>
<dbReference type="GO" id="GO:0008381">
    <property type="term" value="F:mechanosensitive monoatomic ion channel activity"/>
    <property type="evidence" value="ECO:0007669"/>
    <property type="project" value="UniProtKB-ARBA"/>
</dbReference>
<evidence type="ECO:0000259" key="10">
    <source>
        <dbReference type="Pfam" id="PF21088"/>
    </source>
</evidence>
<evidence type="ECO:0000259" key="9">
    <source>
        <dbReference type="Pfam" id="PF21082"/>
    </source>
</evidence>
<dbReference type="InterPro" id="IPR011014">
    <property type="entry name" value="MscS_channel_TM-2"/>
</dbReference>
<keyword evidence="5 7" id="KW-1133">Transmembrane helix</keyword>
<feature type="transmembrane region" description="Helical" evidence="7">
    <location>
        <begin position="30"/>
        <end position="48"/>
    </location>
</feature>
<evidence type="ECO:0000259" key="8">
    <source>
        <dbReference type="Pfam" id="PF00924"/>
    </source>
</evidence>
<dbReference type="Gene3D" id="3.30.70.100">
    <property type="match status" value="1"/>
</dbReference>
<evidence type="ECO:0000256" key="2">
    <source>
        <dbReference type="ARBA" id="ARBA00008017"/>
    </source>
</evidence>
<dbReference type="InterPro" id="IPR010920">
    <property type="entry name" value="LSM_dom_sf"/>
</dbReference>
<dbReference type="Pfam" id="PF21088">
    <property type="entry name" value="MS_channel_1st"/>
    <property type="match status" value="1"/>
</dbReference>
<dbReference type="Pfam" id="PF21082">
    <property type="entry name" value="MS_channel_3rd"/>
    <property type="match status" value="1"/>
</dbReference>
<comment type="similarity">
    <text evidence="2">Belongs to the MscS (TC 1.A.23) family.</text>
</comment>
<evidence type="ECO:0000313" key="11">
    <source>
        <dbReference type="EMBL" id="VBB41952.1"/>
    </source>
</evidence>
<accession>A0A653A2S1</accession>
<evidence type="ECO:0000256" key="3">
    <source>
        <dbReference type="ARBA" id="ARBA00022475"/>
    </source>
</evidence>
<dbReference type="InterPro" id="IPR023408">
    <property type="entry name" value="MscS_beta-dom_sf"/>
</dbReference>
<dbReference type="InterPro" id="IPR049142">
    <property type="entry name" value="MS_channel_1st"/>
</dbReference>
<evidence type="ECO:0000256" key="7">
    <source>
        <dbReference type="SAM" id="Phobius"/>
    </source>
</evidence>
<dbReference type="InterPro" id="IPR052702">
    <property type="entry name" value="MscS-like_channel"/>
</dbReference>
<name>A0A653A2S1_UNCDX</name>
<dbReference type="SUPFAM" id="SSF50182">
    <property type="entry name" value="Sm-like ribonucleoproteins"/>
    <property type="match status" value="1"/>
</dbReference>
<reference evidence="11" key="1">
    <citation type="submission" date="2018-07" db="EMBL/GenBank/DDBJ databases">
        <authorList>
            <consortium name="Genoscope - CEA"/>
            <person name="William W."/>
        </authorList>
    </citation>
    <scope>NUCLEOTIDE SEQUENCE</scope>
    <source>
        <strain evidence="11">IK1</strain>
    </source>
</reference>
<feature type="transmembrane region" description="Helical" evidence="7">
    <location>
        <begin position="172"/>
        <end position="196"/>
    </location>
</feature>